<name>A0A6A6DI70_9PEZI</name>
<dbReference type="AlphaFoldDB" id="A0A6A6DI70"/>
<proteinExistence type="predicted"/>
<keyword evidence="2" id="KW-1185">Reference proteome</keyword>
<dbReference type="Proteomes" id="UP000800200">
    <property type="component" value="Unassembled WGS sequence"/>
</dbReference>
<feature type="non-terminal residue" evidence="1">
    <location>
        <position position="125"/>
    </location>
</feature>
<gene>
    <name evidence="1" type="ORF">K469DRAFT_801490</name>
</gene>
<dbReference type="EMBL" id="ML994669">
    <property type="protein sequence ID" value="KAF2179191.1"/>
    <property type="molecule type" value="Genomic_DNA"/>
</dbReference>
<accession>A0A6A6DI70</accession>
<evidence type="ECO:0000313" key="2">
    <source>
        <dbReference type="Proteomes" id="UP000800200"/>
    </source>
</evidence>
<reference evidence="1" key="1">
    <citation type="journal article" date="2020" name="Stud. Mycol.">
        <title>101 Dothideomycetes genomes: a test case for predicting lifestyles and emergence of pathogens.</title>
        <authorList>
            <person name="Haridas S."/>
            <person name="Albert R."/>
            <person name="Binder M."/>
            <person name="Bloem J."/>
            <person name="Labutti K."/>
            <person name="Salamov A."/>
            <person name="Andreopoulos B."/>
            <person name="Baker S."/>
            <person name="Barry K."/>
            <person name="Bills G."/>
            <person name="Bluhm B."/>
            <person name="Cannon C."/>
            <person name="Castanera R."/>
            <person name="Culley D."/>
            <person name="Daum C."/>
            <person name="Ezra D."/>
            <person name="Gonzalez J."/>
            <person name="Henrissat B."/>
            <person name="Kuo A."/>
            <person name="Liang C."/>
            <person name="Lipzen A."/>
            <person name="Lutzoni F."/>
            <person name="Magnuson J."/>
            <person name="Mondo S."/>
            <person name="Nolan M."/>
            <person name="Ohm R."/>
            <person name="Pangilinan J."/>
            <person name="Park H.-J."/>
            <person name="Ramirez L."/>
            <person name="Alfaro M."/>
            <person name="Sun H."/>
            <person name="Tritt A."/>
            <person name="Yoshinaga Y."/>
            <person name="Zwiers L.-H."/>
            <person name="Turgeon B."/>
            <person name="Goodwin S."/>
            <person name="Spatafora J."/>
            <person name="Crous P."/>
            <person name="Grigoriev I."/>
        </authorList>
    </citation>
    <scope>NUCLEOTIDE SEQUENCE</scope>
    <source>
        <strain evidence="1">CBS 207.26</strain>
    </source>
</reference>
<dbReference type="OrthoDB" id="3692397at2759"/>
<protein>
    <submittedName>
        <fullName evidence="1">Uncharacterized protein</fullName>
    </submittedName>
</protein>
<sequence length="125" mass="14762">MLARVVYYTRVIVFKALLPSTEREKQREADQKGFLQKRKNYLADGSYSPMSEMLSLLAYGKFVALNTRNSGNAFWSRDKKIFYLSRRPIIISQFQQMARDIVTEAEDMLWQELLWVANRAKRFIV</sequence>
<evidence type="ECO:0000313" key="1">
    <source>
        <dbReference type="EMBL" id="KAF2179191.1"/>
    </source>
</evidence>
<organism evidence="1 2">
    <name type="scientific">Zopfia rhizophila CBS 207.26</name>
    <dbReference type="NCBI Taxonomy" id="1314779"/>
    <lineage>
        <taxon>Eukaryota</taxon>
        <taxon>Fungi</taxon>
        <taxon>Dikarya</taxon>
        <taxon>Ascomycota</taxon>
        <taxon>Pezizomycotina</taxon>
        <taxon>Dothideomycetes</taxon>
        <taxon>Dothideomycetes incertae sedis</taxon>
        <taxon>Zopfiaceae</taxon>
        <taxon>Zopfia</taxon>
    </lineage>
</organism>